<organism evidence="2">
    <name type="scientific">Serratia marcescens</name>
    <dbReference type="NCBI Taxonomy" id="615"/>
    <lineage>
        <taxon>Bacteria</taxon>
        <taxon>Pseudomonadati</taxon>
        <taxon>Pseudomonadota</taxon>
        <taxon>Gammaproteobacteria</taxon>
        <taxon>Enterobacterales</taxon>
        <taxon>Yersiniaceae</taxon>
        <taxon>Serratia</taxon>
    </lineage>
</organism>
<evidence type="ECO:0000256" key="1">
    <source>
        <dbReference type="SAM" id="Phobius"/>
    </source>
</evidence>
<keyword evidence="2" id="KW-0449">Lipoprotein</keyword>
<keyword evidence="1" id="KW-1133">Transmembrane helix</keyword>
<dbReference type="PANTHER" id="PTHR37625">
    <property type="entry name" value="OUTER MEMBRANE LIPOPROTEIN-RELATED"/>
    <property type="match status" value="1"/>
</dbReference>
<feature type="transmembrane region" description="Helical" evidence="1">
    <location>
        <begin position="7"/>
        <end position="26"/>
    </location>
</feature>
<accession>A0A1C3HFW2</accession>
<dbReference type="RefSeq" id="WP_230490772.1">
    <property type="nucleotide sequence ID" value="NZ_JBITRV010000001.1"/>
</dbReference>
<dbReference type="Gene3D" id="2.60.40.4150">
    <property type="entry name" value="Type VI secretion system, lipoprotein SciN"/>
    <property type="match status" value="1"/>
</dbReference>
<name>A0A1C3HFW2_SERMA</name>
<evidence type="ECO:0000313" key="2">
    <source>
        <dbReference type="EMBL" id="SAY43939.1"/>
    </source>
</evidence>
<protein>
    <submittedName>
        <fullName evidence="2">Type VI secretion lipoprotein</fullName>
    </submittedName>
</protein>
<dbReference type="AlphaFoldDB" id="A0A1C3HFW2"/>
<keyword evidence="1" id="KW-0812">Transmembrane</keyword>
<dbReference type="InterPro" id="IPR038706">
    <property type="entry name" value="Type_VI_SciN-like_sf"/>
</dbReference>
<dbReference type="InterPro" id="IPR017734">
    <property type="entry name" value="T6SS_SciN"/>
</dbReference>
<proteinExistence type="predicted"/>
<dbReference type="PROSITE" id="PS51257">
    <property type="entry name" value="PROKAR_LIPOPROTEIN"/>
    <property type="match status" value="1"/>
</dbReference>
<reference evidence="2" key="1">
    <citation type="submission" date="2016-05" db="EMBL/GenBank/DDBJ databases">
        <authorList>
            <person name="Cock P.J.A."/>
            <person name="Cock P.J.A."/>
        </authorList>
    </citation>
    <scope>NUCLEOTIDE SEQUENCE</scope>
    <source>
        <strain evidence="2">PWN146_assembly</strain>
    </source>
</reference>
<sequence>MVKTLRGIAAGGLLAVGMLGGCSWFSHDEAADAGRRLRFIDVEVTANDNVNPNAAGEAQPVKVCVIETNRSGWMPEGIGDGAPCRETAPSEGALSRHQSILQPRETLRYRFEVPAGQERWVVVGAEFQQISGVLPLAEQKSPAQADSQMKVMVGMTSLSIVTNDKMDE</sequence>
<dbReference type="EMBL" id="LT575490">
    <property type="protein sequence ID" value="SAY43939.1"/>
    <property type="molecule type" value="Genomic_DNA"/>
</dbReference>
<keyword evidence="1" id="KW-0472">Membrane</keyword>
<dbReference type="PANTHER" id="PTHR37625:SF4">
    <property type="entry name" value="OUTER MEMBRANE LIPOPROTEIN"/>
    <property type="match status" value="1"/>
</dbReference>
<gene>
    <name evidence="2" type="ORF">PWN146_02632</name>
</gene>
<dbReference type="Pfam" id="PF12790">
    <property type="entry name" value="T6SS-SciN"/>
    <property type="match status" value="1"/>
</dbReference>